<accession>A0ABV6DZR8</accession>
<evidence type="ECO:0000313" key="1">
    <source>
        <dbReference type="EMBL" id="MFC0222221.1"/>
    </source>
</evidence>
<gene>
    <name evidence="1" type="ORF">ACFFJG_06990</name>
</gene>
<dbReference type="RefSeq" id="WP_378517879.1">
    <property type="nucleotide sequence ID" value="NZ_CBCSDI010000021.1"/>
</dbReference>
<keyword evidence="2" id="KW-1185">Reference proteome</keyword>
<organism evidence="1 2">
    <name type="scientific">Nocardioides zeicaulis</name>
    <dbReference type="NCBI Taxonomy" id="1776857"/>
    <lineage>
        <taxon>Bacteria</taxon>
        <taxon>Bacillati</taxon>
        <taxon>Actinomycetota</taxon>
        <taxon>Actinomycetes</taxon>
        <taxon>Propionibacteriales</taxon>
        <taxon>Nocardioidaceae</taxon>
        <taxon>Nocardioides</taxon>
    </lineage>
</organism>
<dbReference type="Proteomes" id="UP001589698">
    <property type="component" value="Unassembled WGS sequence"/>
</dbReference>
<dbReference type="EMBL" id="JBHLXH010000001">
    <property type="protein sequence ID" value="MFC0222221.1"/>
    <property type="molecule type" value="Genomic_DNA"/>
</dbReference>
<reference evidence="1 2" key="1">
    <citation type="submission" date="2024-09" db="EMBL/GenBank/DDBJ databases">
        <authorList>
            <person name="Sun Q."/>
            <person name="Mori K."/>
        </authorList>
    </citation>
    <scope>NUCLEOTIDE SEQUENCE [LARGE SCALE GENOMIC DNA]</scope>
    <source>
        <strain evidence="1 2">CCM 8654</strain>
    </source>
</reference>
<dbReference type="Pfam" id="PF08889">
    <property type="entry name" value="WbqC"/>
    <property type="match status" value="1"/>
</dbReference>
<name>A0ABV6DZR8_9ACTN</name>
<evidence type="ECO:0000313" key="2">
    <source>
        <dbReference type="Proteomes" id="UP001589698"/>
    </source>
</evidence>
<proteinExistence type="predicted"/>
<sequence length="214" mass="23922">MKVTIHQPDLLPYSGFWFKMATCDRFVLSVHDQFQKHGYQRRVKMRDAWCSHQLVGKPALVPINTIEVAEGWQQRIADVIRGRYAGARHFSTRGVELVDGILSCRGRMLDEVNIAMIEVVRDMLGITTPLVVTEPPVEAATERLVEQVLMVGGTSYLAGQGGRAYMGDDPEARFAADGLGLEWSDHQHSTGDSIVTVLMDEDDPMEVVLRRAAR</sequence>
<protein>
    <submittedName>
        <fullName evidence="1">WbqC family protein</fullName>
    </submittedName>
</protein>
<dbReference type="InterPro" id="IPR014985">
    <property type="entry name" value="WbqC"/>
</dbReference>
<comment type="caution">
    <text evidence="1">The sequence shown here is derived from an EMBL/GenBank/DDBJ whole genome shotgun (WGS) entry which is preliminary data.</text>
</comment>